<sequence length="174" mass="19832">MVTTKGPFFYYFAFGSNLLQERIRIMNKGAVFHHIGLLEGYRLTFVEYGKRWKGGVASVIQSAEDHVWGCVWKVPEEFSTTLDIQEAGYHRLEVPVLSDGETITCRTYQYSGDHEHFHAPSPHYKTVIVTGAKEHSLPSDYLKKLETMPDNGFVGRVDVEVEAIKHMQVDVQPN</sequence>
<feature type="active site" description="Proton acceptor" evidence="3">
    <location>
        <position position="86"/>
    </location>
</feature>
<dbReference type="PANTHER" id="PTHR12935:SF0">
    <property type="entry name" value="GAMMA-GLUTAMYLCYCLOTRANSFERASE"/>
    <property type="match status" value="1"/>
</dbReference>
<feature type="binding site" evidence="4">
    <location>
        <position position="124"/>
    </location>
    <ligand>
        <name>substrate</name>
    </ligand>
</feature>
<evidence type="ECO:0000256" key="1">
    <source>
        <dbReference type="ARBA" id="ARBA00012346"/>
    </source>
</evidence>
<dbReference type="InterPro" id="IPR017939">
    <property type="entry name" value="G-Glutamylcylcotransferase"/>
</dbReference>
<protein>
    <recommendedName>
        <fullName evidence="1">gamma-glutamylcyclotransferase</fullName>
        <ecNumber evidence="1">4.3.2.9</ecNumber>
    </recommendedName>
</protein>
<organism evidence="5 6">
    <name type="scientific">Mesorhabditis spiculigera</name>
    <dbReference type="NCBI Taxonomy" id="96644"/>
    <lineage>
        <taxon>Eukaryota</taxon>
        <taxon>Metazoa</taxon>
        <taxon>Ecdysozoa</taxon>
        <taxon>Nematoda</taxon>
        <taxon>Chromadorea</taxon>
        <taxon>Rhabditida</taxon>
        <taxon>Rhabditina</taxon>
        <taxon>Rhabditomorpha</taxon>
        <taxon>Rhabditoidea</taxon>
        <taxon>Rhabditidae</taxon>
        <taxon>Mesorhabditinae</taxon>
        <taxon>Mesorhabditis</taxon>
    </lineage>
</organism>
<keyword evidence="2" id="KW-0456">Lyase</keyword>
<feature type="non-terminal residue" evidence="5">
    <location>
        <position position="174"/>
    </location>
</feature>
<dbReference type="GO" id="GO:0003839">
    <property type="term" value="F:gamma-glutamylcyclotransferase activity"/>
    <property type="evidence" value="ECO:0007669"/>
    <property type="project" value="UniProtKB-EC"/>
</dbReference>
<gene>
    <name evidence="5" type="ORF">MSPICULIGERA_LOCUS23495</name>
</gene>
<dbReference type="Gene3D" id="3.10.490.10">
    <property type="entry name" value="Gamma-glutamyl cyclotransferase-like"/>
    <property type="match status" value="1"/>
</dbReference>
<evidence type="ECO:0000313" key="5">
    <source>
        <dbReference type="EMBL" id="CAJ0585474.1"/>
    </source>
</evidence>
<dbReference type="AlphaFoldDB" id="A0AA36DCY7"/>
<dbReference type="Proteomes" id="UP001177023">
    <property type="component" value="Unassembled WGS sequence"/>
</dbReference>
<dbReference type="EC" id="4.3.2.9" evidence="1"/>
<dbReference type="PANTHER" id="PTHR12935">
    <property type="entry name" value="GAMMA-GLUTAMYLCYCLOTRANSFERASE"/>
    <property type="match status" value="1"/>
</dbReference>
<accession>A0AA36DCY7</accession>
<dbReference type="CDD" id="cd06661">
    <property type="entry name" value="GGCT_like"/>
    <property type="match status" value="1"/>
</dbReference>
<dbReference type="SUPFAM" id="SSF110857">
    <property type="entry name" value="Gamma-glutamyl cyclotransferase-like"/>
    <property type="match status" value="1"/>
</dbReference>
<name>A0AA36DCY7_9BILA</name>
<evidence type="ECO:0000313" key="6">
    <source>
        <dbReference type="Proteomes" id="UP001177023"/>
    </source>
</evidence>
<dbReference type="InterPro" id="IPR013024">
    <property type="entry name" value="GGCT-like"/>
</dbReference>
<feature type="binding site" evidence="4">
    <location>
        <begin position="11"/>
        <end position="16"/>
    </location>
    <ligand>
        <name>substrate</name>
    </ligand>
</feature>
<reference evidence="5" key="1">
    <citation type="submission" date="2023-06" db="EMBL/GenBank/DDBJ databases">
        <authorList>
            <person name="Delattre M."/>
        </authorList>
    </citation>
    <scope>NUCLEOTIDE SEQUENCE</scope>
    <source>
        <strain evidence="5">AF72</strain>
    </source>
</reference>
<dbReference type="InterPro" id="IPR036568">
    <property type="entry name" value="GGCT-like_sf"/>
</dbReference>
<evidence type="ECO:0000256" key="3">
    <source>
        <dbReference type="PIRSR" id="PIRSR617939-1"/>
    </source>
</evidence>
<proteinExistence type="predicted"/>
<keyword evidence="6" id="KW-1185">Reference proteome</keyword>
<dbReference type="Pfam" id="PF13772">
    <property type="entry name" value="AIG2_2"/>
    <property type="match status" value="1"/>
</dbReference>
<evidence type="ECO:0000256" key="2">
    <source>
        <dbReference type="ARBA" id="ARBA00023239"/>
    </source>
</evidence>
<dbReference type="EMBL" id="CATQJA010002706">
    <property type="protein sequence ID" value="CAJ0585474.1"/>
    <property type="molecule type" value="Genomic_DNA"/>
</dbReference>
<comment type="caution">
    <text evidence="5">The sequence shown here is derived from an EMBL/GenBank/DDBJ whole genome shotgun (WGS) entry which is preliminary data.</text>
</comment>
<evidence type="ECO:0000256" key="4">
    <source>
        <dbReference type="PIRSR" id="PIRSR617939-2"/>
    </source>
</evidence>